<dbReference type="InterPro" id="IPR046400">
    <property type="entry name" value="SCS3"/>
</dbReference>
<evidence type="ECO:0000256" key="5">
    <source>
        <dbReference type="ARBA" id="ARBA00022989"/>
    </source>
</evidence>
<comment type="similarity">
    <text evidence="8">Belongs to the FIT family. Fungal FIT2B/SCS3 subfamily.</text>
</comment>
<evidence type="ECO:0000256" key="10">
    <source>
        <dbReference type="SAM" id="Phobius"/>
    </source>
</evidence>
<feature type="transmembrane region" description="Helical" evidence="10">
    <location>
        <begin position="53"/>
        <end position="71"/>
    </location>
</feature>
<keyword evidence="8" id="KW-0594">Phospholipid biosynthesis</keyword>
<keyword evidence="5 8" id="KW-1133">Transmembrane helix</keyword>
<feature type="region of interest" description="Disordered" evidence="9">
    <location>
        <begin position="1"/>
        <end position="39"/>
    </location>
</feature>
<feature type="transmembrane region" description="Helical" evidence="10">
    <location>
        <begin position="311"/>
        <end position="327"/>
    </location>
</feature>
<evidence type="ECO:0000256" key="8">
    <source>
        <dbReference type="HAMAP-Rule" id="MF_03231"/>
    </source>
</evidence>
<accession>A0ABQ9P3V9</accession>
<protein>
    <recommendedName>
        <fullName evidence="8">Acyl-coenzyme A diphosphatase SCS3</fullName>
        <ecNumber evidence="8">3.6.1.-</ecNumber>
    </recommendedName>
    <alternativeName>
        <fullName evidence="8">FIT family protein SCS3</fullName>
    </alternativeName>
</protein>
<keyword evidence="3 8" id="KW-0378">Hydrolase</keyword>
<evidence type="ECO:0000313" key="12">
    <source>
        <dbReference type="Proteomes" id="UP001172684"/>
    </source>
</evidence>
<feature type="transmembrane region" description="Helical" evidence="10">
    <location>
        <begin position="220"/>
        <end position="239"/>
    </location>
</feature>
<evidence type="ECO:0000256" key="9">
    <source>
        <dbReference type="SAM" id="MobiDB-lite"/>
    </source>
</evidence>
<comment type="catalytic activity">
    <reaction evidence="8">
        <text>hexadecanoyl-CoA + H2O = S-hexadecanoyl-4'-phosphopantetheine + adenosine 3',5'-bisphosphate + 2 H(+)</text>
        <dbReference type="Rhea" id="RHEA:50032"/>
        <dbReference type="ChEBI" id="CHEBI:15377"/>
        <dbReference type="ChEBI" id="CHEBI:15378"/>
        <dbReference type="ChEBI" id="CHEBI:57379"/>
        <dbReference type="ChEBI" id="CHEBI:58343"/>
        <dbReference type="ChEBI" id="CHEBI:132018"/>
    </reaction>
</comment>
<feature type="transmembrane region" description="Helical" evidence="10">
    <location>
        <begin position="145"/>
        <end position="163"/>
    </location>
</feature>
<dbReference type="PANTHER" id="PTHR23129:SF0">
    <property type="entry name" value="ACYL-COENZYME A DIPHOSPHATASE FITM2"/>
    <property type="match status" value="1"/>
</dbReference>
<feature type="compositionally biased region" description="Polar residues" evidence="9">
    <location>
        <begin position="24"/>
        <end position="37"/>
    </location>
</feature>
<dbReference type="EC" id="3.6.1.-" evidence="8"/>
<comment type="catalytic activity">
    <reaction evidence="8">
        <text>(9Z)-octadecenoyl-CoA + H2O = S-(9Z-octadecenoyl)-4'-phosphopantetheine + adenosine 3',5'-bisphosphate + 2 H(+)</text>
        <dbReference type="Rhea" id="RHEA:65564"/>
        <dbReference type="ChEBI" id="CHEBI:15377"/>
        <dbReference type="ChEBI" id="CHEBI:15378"/>
        <dbReference type="ChEBI" id="CHEBI:57387"/>
        <dbReference type="ChEBI" id="CHEBI:58343"/>
        <dbReference type="ChEBI" id="CHEBI:156553"/>
    </reaction>
</comment>
<keyword evidence="6" id="KW-0443">Lipid metabolism</keyword>
<dbReference type="Proteomes" id="UP001172684">
    <property type="component" value="Unassembled WGS sequence"/>
</dbReference>
<comment type="catalytic activity">
    <reaction evidence="8">
        <text>an acyl-CoA + H2O = an acyl-4'-phosphopantetheine + adenosine 3',5'-bisphosphate + 2 H(+)</text>
        <dbReference type="Rhea" id="RHEA:50044"/>
        <dbReference type="ChEBI" id="CHEBI:15377"/>
        <dbReference type="ChEBI" id="CHEBI:15378"/>
        <dbReference type="ChEBI" id="CHEBI:58342"/>
        <dbReference type="ChEBI" id="CHEBI:58343"/>
        <dbReference type="ChEBI" id="CHEBI:132023"/>
    </reaction>
</comment>
<dbReference type="PANTHER" id="PTHR23129">
    <property type="entry name" value="ACYL-COENZYME A DIPHOSPHATASE FITM2"/>
    <property type="match status" value="1"/>
</dbReference>
<name>A0ABQ9P3V9_9PEZI</name>
<evidence type="ECO:0000313" key="11">
    <source>
        <dbReference type="EMBL" id="KAJ9668224.1"/>
    </source>
</evidence>
<keyword evidence="8" id="KW-1208">Phospholipid metabolism</keyword>
<reference evidence="11" key="1">
    <citation type="submission" date="2022-10" db="EMBL/GenBank/DDBJ databases">
        <title>Culturing micro-colonial fungi from biological soil crusts in the Mojave desert and describing Neophaeococcomyces mojavensis, and introducing the new genera and species Taxawa tesnikishii.</title>
        <authorList>
            <person name="Kurbessoian T."/>
            <person name="Stajich J.E."/>
        </authorList>
    </citation>
    <scope>NUCLEOTIDE SEQUENCE</scope>
    <source>
        <strain evidence="11">TK_1</strain>
    </source>
</reference>
<feature type="transmembrane region" description="Helical" evidence="10">
    <location>
        <begin position="285"/>
        <end position="305"/>
    </location>
</feature>
<feature type="active site" evidence="8">
    <location>
        <position position="305"/>
    </location>
</feature>
<gene>
    <name evidence="8" type="primary">SCS3</name>
    <name evidence="8" type="synonym">FIT2B</name>
    <name evidence="11" type="ORF">H2201_001654</name>
</gene>
<keyword evidence="8" id="KW-0444">Lipid biosynthesis</keyword>
<keyword evidence="7 8" id="KW-0472">Membrane</keyword>
<comment type="catalytic activity">
    <reaction evidence="8">
        <text>(5Z,8Z,11Z,14Z)-eicosatetraenoyl-CoA + H2O = S-(5Z,8Z,11Z,14Z-eicosatetraenoyl)-4'-phosphopantetheine + adenosine 3',5'-bisphosphate + 2 H(+)</text>
        <dbReference type="Rhea" id="RHEA:65568"/>
        <dbReference type="ChEBI" id="CHEBI:15377"/>
        <dbReference type="ChEBI" id="CHEBI:15378"/>
        <dbReference type="ChEBI" id="CHEBI:57368"/>
        <dbReference type="ChEBI" id="CHEBI:58343"/>
        <dbReference type="ChEBI" id="CHEBI:156554"/>
    </reaction>
</comment>
<evidence type="ECO:0000256" key="6">
    <source>
        <dbReference type="ARBA" id="ARBA00023098"/>
    </source>
</evidence>
<evidence type="ECO:0000256" key="1">
    <source>
        <dbReference type="ARBA" id="ARBA00004477"/>
    </source>
</evidence>
<dbReference type="Pfam" id="PF10261">
    <property type="entry name" value="FIT"/>
    <property type="match status" value="1"/>
</dbReference>
<proteinExistence type="inferred from homology"/>
<comment type="function">
    <text evidence="8">Fatty acyl-coenzyme A (CoA) diphosphatase that hydrolyzes fatty acyl-CoA to yield acyl-4'-phosphopantetheine and adenosine 3',5'-bisphosphate. Preferentially hydrolyzes unsaturated long-chain acyl-CoA substrates in the endoplasmic reticulum (ER) lumen. This catalytic activity is required for maintaining ER structure and for lipid droplets (LDs) biogenesis, which are lipid storage organelles involved in maintaining lipid and energy homeostasis. May directly bind to diacylglycerol (DAGs) and triacylglycerol, which is also important for LD biogenesis. May support directional budding of nacent LDs from the ER into the cytosol by reducing DAG levels at sites of LD formation. May play a role in the regulation of cell morphology and cytoskeletal organization. Involved in phospholipid biosynthesis.</text>
</comment>
<sequence length="343" mass="37797">MSARRKTPSTPSTPHTYTEPILNGTPTPSSTNMRNNPPRTPASALFPTRLETLLISLYPGTLLLGSIFSTLSPTTRHAPYSATLQSHPPDFAPSYFAQKRNIFNVFFVKQGWAWTTAALVLFLLTHPSLGPPMRPVLTPRRVRAVLRYLLVTLWWAGVTQWFFGAPLIDRGFLLTGGQCELIKDPGAREEMSNTREYVTAAGCKLVGGQWKGGYDISGHVFLLTLGSALLWFEILPAVSRAEGLRDGRRVVMSDGKVRTAASEAQRESHGVEGEAEEGPGLGMKVALGVMGMMWWMLLMTAAFFHTWFEKWTALVVAFTGLWAVYFLPRAVPAMRAIVGMPGV</sequence>
<evidence type="ECO:0000256" key="2">
    <source>
        <dbReference type="ARBA" id="ARBA00022692"/>
    </source>
</evidence>
<dbReference type="HAMAP" id="MF_03231">
    <property type="entry name" value="SCS3"/>
    <property type="match status" value="1"/>
</dbReference>
<dbReference type="EMBL" id="JAPDRL010000008">
    <property type="protein sequence ID" value="KAJ9668224.1"/>
    <property type="molecule type" value="Genomic_DNA"/>
</dbReference>
<organism evidence="11 12">
    <name type="scientific">Coniosporium apollinis</name>
    <dbReference type="NCBI Taxonomy" id="61459"/>
    <lineage>
        <taxon>Eukaryota</taxon>
        <taxon>Fungi</taxon>
        <taxon>Dikarya</taxon>
        <taxon>Ascomycota</taxon>
        <taxon>Pezizomycotina</taxon>
        <taxon>Dothideomycetes</taxon>
        <taxon>Dothideomycetes incertae sedis</taxon>
        <taxon>Coniosporium</taxon>
    </lineage>
</organism>
<feature type="compositionally biased region" description="Low complexity" evidence="9">
    <location>
        <begin position="8"/>
        <end position="20"/>
    </location>
</feature>
<comment type="caution">
    <text evidence="11">The sequence shown here is derived from an EMBL/GenBank/DDBJ whole genome shotgun (WGS) entry which is preliminary data.</text>
</comment>
<keyword evidence="12" id="KW-1185">Reference proteome</keyword>
<dbReference type="InterPro" id="IPR019388">
    <property type="entry name" value="FIT"/>
</dbReference>
<keyword evidence="4 8" id="KW-0256">Endoplasmic reticulum</keyword>
<evidence type="ECO:0000256" key="3">
    <source>
        <dbReference type="ARBA" id="ARBA00022801"/>
    </source>
</evidence>
<comment type="subcellular location">
    <subcellularLocation>
        <location evidence="1 8">Endoplasmic reticulum membrane</location>
        <topology evidence="1 8">Multi-pass membrane protein</topology>
    </subcellularLocation>
</comment>
<evidence type="ECO:0000256" key="4">
    <source>
        <dbReference type="ARBA" id="ARBA00022824"/>
    </source>
</evidence>
<evidence type="ECO:0000256" key="7">
    <source>
        <dbReference type="ARBA" id="ARBA00023136"/>
    </source>
</evidence>
<feature type="active site" evidence="8">
    <location>
        <position position="219"/>
    </location>
</feature>
<keyword evidence="2 8" id="KW-0812">Transmembrane</keyword>
<feature type="transmembrane region" description="Helical" evidence="10">
    <location>
        <begin position="102"/>
        <end position="124"/>
    </location>
</feature>